<keyword evidence="3" id="KW-0067">ATP-binding</keyword>
<keyword evidence="3" id="KW-0347">Helicase</keyword>
<dbReference type="InterPro" id="IPR027417">
    <property type="entry name" value="P-loop_NTPase"/>
</dbReference>
<gene>
    <name evidence="3" type="ORF">D3H35_24555</name>
</gene>
<keyword evidence="4" id="KW-1185">Reference proteome</keyword>
<dbReference type="InterPro" id="IPR049730">
    <property type="entry name" value="SNF2/RAD54-like_C"/>
</dbReference>
<keyword evidence="1" id="KW-0378">Hydrolase</keyword>
<dbReference type="InterPro" id="IPR038718">
    <property type="entry name" value="SNF2-like_sf"/>
</dbReference>
<dbReference type="AlphaFoldDB" id="A0A398CNN4"/>
<dbReference type="Gene3D" id="3.40.50.10810">
    <property type="entry name" value="Tandem AAA-ATPase domain"/>
    <property type="match status" value="1"/>
</dbReference>
<dbReference type="GO" id="GO:0016787">
    <property type="term" value="F:hydrolase activity"/>
    <property type="evidence" value="ECO:0007669"/>
    <property type="project" value="UniProtKB-KW"/>
</dbReference>
<dbReference type="Gene3D" id="3.40.50.300">
    <property type="entry name" value="P-loop containing nucleotide triphosphate hydrolases"/>
    <property type="match status" value="1"/>
</dbReference>
<dbReference type="Pfam" id="PF00271">
    <property type="entry name" value="Helicase_C"/>
    <property type="match status" value="1"/>
</dbReference>
<comment type="caution">
    <text evidence="3">The sequence shown here is derived from an EMBL/GenBank/DDBJ whole genome shotgun (WGS) entry which is preliminary data.</text>
</comment>
<organism evidence="3 4">
    <name type="scientific">Cohnella faecalis</name>
    <dbReference type="NCBI Taxonomy" id="2315694"/>
    <lineage>
        <taxon>Bacteria</taxon>
        <taxon>Bacillati</taxon>
        <taxon>Bacillota</taxon>
        <taxon>Bacilli</taxon>
        <taxon>Bacillales</taxon>
        <taxon>Paenibacillaceae</taxon>
        <taxon>Cohnella</taxon>
    </lineage>
</organism>
<evidence type="ECO:0000256" key="1">
    <source>
        <dbReference type="ARBA" id="ARBA00022801"/>
    </source>
</evidence>
<dbReference type="GO" id="GO:0005524">
    <property type="term" value="F:ATP binding"/>
    <property type="evidence" value="ECO:0007669"/>
    <property type="project" value="InterPro"/>
</dbReference>
<proteinExistence type="predicted"/>
<dbReference type="SUPFAM" id="SSF52540">
    <property type="entry name" value="P-loop containing nucleoside triphosphate hydrolases"/>
    <property type="match status" value="2"/>
</dbReference>
<evidence type="ECO:0000313" key="3">
    <source>
        <dbReference type="EMBL" id="RIE01527.1"/>
    </source>
</evidence>
<feature type="domain" description="Helicase ATP-binding" evidence="2">
    <location>
        <begin position="111"/>
        <end position="302"/>
    </location>
</feature>
<protein>
    <submittedName>
        <fullName evidence="3">DEAD/DEAH box helicase</fullName>
    </submittedName>
</protein>
<dbReference type="Proteomes" id="UP000266340">
    <property type="component" value="Unassembled WGS sequence"/>
</dbReference>
<dbReference type="CDD" id="cd18793">
    <property type="entry name" value="SF2_C_SNF"/>
    <property type="match status" value="1"/>
</dbReference>
<dbReference type="OrthoDB" id="9760715at2"/>
<keyword evidence="3" id="KW-0547">Nucleotide-binding</keyword>
<dbReference type="InterPro" id="IPR014001">
    <property type="entry name" value="Helicase_ATP-bd"/>
</dbReference>
<dbReference type="GO" id="GO:0004386">
    <property type="term" value="F:helicase activity"/>
    <property type="evidence" value="ECO:0007669"/>
    <property type="project" value="UniProtKB-KW"/>
</dbReference>
<sequence length="625" mass="72100">MVEITFYENELTLISNNETELTRVHIIKQIQRLGFESKDVGKFVCLGSNHLALANLLSLLEVRGINYQMDHNASSLYQQYQEELELIELLRVQGLEAQNVEIIPPIEIKGLKRKLFPYQEKAFNHMVTVQNPANFSVPGSGKTTMAYAYFQYLKNNNIVDKMLVIGPLSSFRVWEEEYIECIQGASPSQIKRVHGQNRHSVYGDRRFSIFLTNYQLAYRDKDLIISHISETGRYLIVIDEAHYIKNPEEGAIKNALLSIAPYGVRRMIATGTPCPNSLLDLHSQLTFLWPSEAVTGSKFEFQKLIEDVEVVRARIKPFFYRIQKQVLELEEPHTNVISVTMSDIQKKIYDSIVDKALNFITQYSVNDAQLLRWRRAWAIRINQVMSNPSLLIDDSNEEFEQGYVPALDKHVVELVKDYSKLEIPAKFTATFIKLLELRSKGVNKVVVWTNFKKNVQMLKKLLIPEGWEVKVVTGDISNNENVLENRDQVIEEFRNTTRPAILLATPASCAEAISLHKHCHDMIFMDLTFNAAHWMQAKDRIHRIGMKKGVDTNYYVFQTENSYDQTIYERVIRKENKMIAVCNSDIPIPTENDDEISFEGFITNEDEVFSALEAELAAWESMKYE</sequence>
<dbReference type="PANTHER" id="PTHR10799">
    <property type="entry name" value="SNF2/RAD54 HELICASE FAMILY"/>
    <property type="match status" value="1"/>
</dbReference>
<name>A0A398CNN4_9BACL</name>
<dbReference type="InterPro" id="IPR001650">
    <property type="entry name" value="Helicase_C-like"/>
</dbReference>
<dbReference type="SMART" id="SM00487">
    <property type="entry name" value="DEXDc"/>
    <property type="match status" value="1"/>
</dbReference>
<accession>A0A398CNN4</accession>
<dbReference type="EMBL" id="QXJM01000040">
    <property type="protein sequence ID" value="RIE01527.1"/>
    <property type="molecule type" value="Genomic_DNA"/>
</dbReference>
<dbReference type="Pfam" id="PF00176">
    <property type="entry name" value="SNF2-rel_dom"/>
    <property type="match status" value="1"/>
</dbReference>
<evidence type="ECO:0000259" key="2">
    <source>
        <dbReference type="SMART" id="SM00487"/>
    </source>
</evidence>
<dbReference type="RefSeq" id="WP_119151780.1">
    <property type="nucleotide sequence ID" value="NZ_JBHSOV010000040.1"/>
</dbReference>
<dbReference type="InterPro" id="IPR000330">
    <property type="entry name" value="SNF2_N"/>
</dbReference>
<reference evidence="3 4" key="1">
    <citation type="submission" date="2018-09" db="EMBL/GenBank/DDBJ databases">
        <title>Cohnella cavernae sp. nov., isolated from a karst cave.</title>
        <authorList>
            <person name="Zhu H."/>
        </authorList>
    </citation>
    <scope>NUCLEOTIDE SEQUENCE [LARGE SCALE GENOMIC DNA]</scope>
    <source>
        <strain evidence="3 4">K2E09-144</strain>
    </source>
</reference>
<evidence type="ECO:0000313" key="4">
    <source>
        <dbReference type="Proteomes" id="UP000266340"/>
    </source>
</evidence>